<gene>
    <name evidence="2" type="ORF">NVS88_14360</name>
</gene>
<dbReference type="EMBL" id="JANRHA010000009">
    <property type="protein sequence ID" value="MDG3015741.1"/>
    <property type="molecule type" value="Genomic_DNA"/>
</dbReference>
<dbReference type="PANTHER" id="PTHR42951:SF14">
    <property type="entry name" value="METALLO-BETA-LACTAMASE SUPERFAMILY PROTEIN"/>
    <property type="match status" value="1"/>
</dbReference>
<protein>
    <submittedName>
        <fullName evidence="2">MBL fold metallo-hydrolase</fullName>
    </submittedName>
</protein>
<dbReference type="Gene3D" id="3.60.15.10">
    <property type="entry name" value="Ribonuclease Z/Hydroxyacylglutathione hydrolase-like"/>
    <property type="match status" value="1"/>
</dbReference>
<accession>A0A9X4RI32</accession>
<feature type="domain" description="Metallo-beta-lactamase" evidence="1">
    <location>
        <begin position="18"/>
        <end position="227"/>
    </location>
</feature>
<dbReference type="InterPro" id="IPR036866">
    <property type="entry name" value="RibonucZ/Hydroxyglut_hydro"/>
</dbReference>
<dbReference type="Pfam" id="PF00753">
    <property type="entry name" value="Lactamase_B"/>
    <property type="match status" value="1"/>
</dbReference>
<proteinExistence type="predicted"/>
<dbReference type="Proteomes" id="UP001152755">
    <property type="component" value="Unassembled WGS sequence"/>
</dbReference>
<evidence type="ECO:0000259" key="1">
    <source>
        <dbReference type="SMART" id="SM00849"/>
    </source>
</evidence>
<evidence type="ECO:0000313" key="3">
    <source>
        <dbReference type="Proteomes" id="UP001152755"/>
    </source>
</evidence>
<dbReference type="SMART" id="SM00849">
    <property type="entry name" value="Lactamase_B"/>
    <property type="match status" value="1"/>
</dbReference>
<dbReference type="AlphaFoldDB" id="A0A9X4RI32"/>
<sequence length="253" mass="27097">MTTVEEVAPNVFRASGTDVNVVILRDGGDLTLIDGGYPGDVAAVENAIRSLGRRPEDVRAMLLTHAHVDHMGALVDFHRRFGIPVLTDPVEVAHARRDYLEQATPKDFLPMLHRRGVLPWLLRIARVGATKSVSVDDAVAFTDGVPLDVPGAPVPVPTHGHTSGHSVFHLPQHGVLVTGDALITAHPLSKIRGPQLLPEVFDHGHGDTLGALENLAVLDVGTIVPGHGPTAFLPIADAVEKAQTQTREHRHGH</sequence>
<dbReference type="RefSeq" id="WP_332520222.1">
    <property type="nucleotide sequence ID" value="NZ_JANRHA010000009.1"/>
</dbReference>
<dbReference type="InterPro" id="IPR050855">
    <property type="entry name" value="NDM-1-like"/>
</dbReference>
<keyword evidence="3" id="KW-1185">Reference proteome</keyword>
<evidence type="ECO:0000313" key="2">
    <source>
        <dbReference type="EMBL" id="MDG3015741.1"/>
    </source>
</evidence>
<reference evidence="2" key="1">
    <citation type="submission" date="2022-08" db="EMBL/GenBank/DDBJ databases">
        <title>Genome analysis of Corynebacteriales strain.</title>
        <authorList>
            <person name="Lee S.D."/>
        </authorList>
    </citation>
    <scope>NUCLEOTIDE SEQUENCE</scope>
    <source>
        <strain evidence="2">D3-21</strain>
    </source>
</reference>
<name>A0A9X4RI32_9ACTN</name>
<organism evidence="2 3">
    <name type="scientific">Speluncibacter jeojiensis</name>
    <dbReference type="NCBI Taxonomy" id="2710754"/>
    <lineage>
        <taxon>Bacteria</taxon>
        <taxon>Bacillati</taxon>
        <taxon>Actinomycetota</taxon>
        <taxon>Actinomycetes</taxon>
        <taxon>Mycobacteriales</taxon>
        <taxon>Speluncibacteraceae</taxon>
        <taxon>Speluncibacter</taxon>
    </lineage>
</organism>
<comment type="caution">
    <text evidence="2">The sequence shown here is derived from an EMBL/GenBank/DDBJ whole genome shotgun (WGS) entry which is preliminary data.</text>
</comment>
<dbReference type="SUPFAM" id="SSF56281">
    <property type="entry name" value="Metallo-hydrolase/oxidoreductase"/>
    <property type="match status" value="1"/>
</dbReference>
<dbReference type="InterPro" id="IPR001279">
    <property type="entry name" value="Metallo-B-lactamas"/>
</dbReference>
<dbReference type="PANTHER" id="PTHR42951">
    <property type="entry name" value="METALLO-BETA-LACTAMASE DOMAIN-CONTAINING"/>
    <property type="match status" value="1"/>
</dbReference>